<feature type="transmembrane region" description="Helical" evidence="1">
    <location>
        <begin position="6"/>
        <end position="22"/>
    </location>
</feature>
<evidence type="ECO:0000313" key="2">
    <source>
        <dbReference type="EMBL" id="RPE14073.1"/>
    </source>
</evidence>
<protein>
    <submittedName>
        <fullName evidence="2">SdpI family protein</fullName>
    </submittedName>
</protein>
<dbReference type="RefSeq" id="WP_123846586.1">
    <property type="nucleotide sequence ID" value="NZ_RPDH01000001.1"/>
</dbReference>
<dbReference type="Proteomes" id="UP000278351">
    <property type="component" value="Unassembled WGS sequence"/>
</dbReference>
<accession>A0A3N4PZ42</accession>
<keyword evidence="1" id="KW-1133">Transmembrane helix</keyword>
<organism evidence="2 3">
    <name type="scientific">Chitinophaga lutea</name>
    <dbReference type="NCBI Taxonomy" id="2488634"/>
    <lineage>
        <taxon>Bacteria</taxon>
        <taxon>Pseudomonadati</taxon>
        <taxon>Bacteroidota</taxon>
        <taxon>Chitinophagia</taxon>
        <taxon>Chitinophagales</taxon>
        <taxon>Chitinophagaceae</taxon>
        <taxon>Chitinophaga</taxon>
    </lineage>
</organism>
<name>A0A3N4PZ42_9BACT</name>
<evidence type="ECO:0000256" key="1">
    <source>
        <dbReference type="SAM" id="Phobius"/>
    </source>
</evidence>
<dbReference type="InterPro" id="IPR025962">
    <property type="entry name" value="SdpI/YhfL"/>
</dbReference>
<gene>
    <name evidence="2" type="ORF">EGT74_11355</name>
</gene>
<keyword evidence="1" id="KW-0472">Membrane</keyword>
<dbReference type="OrthoDB" id="3173919at2"/>
<sequence>MVSFLFITGLSLLFAGMGLWTWKKPRRRINPLVGYRTARSMKSQAAWDFAQAYSGKVMCFTGCAMLAAALLLFLIAPGIFDDGPAAAVLSLMIIPTVAASVLPLYLTERKLKRLFDEAGNPIK</sequence>
<proteinExistence type="predicted"/>
<reference evidence="2 3" key="1">
    <citation type="submission" date="2018-11" db="EMBL/GenBank/DDBJ databases">
        <title>Chitinophaga lutea sp.nov., isolate from arsenic contaminated soil.</title>
        <authorList>
            <person name="Zong Y."/>
        </authorList>
    </citation>
    <scope>NUCLEOTIDE SEQUENCE [LARGE SCALE GENOMIC DNA]</scope>
    <source>
        <strain evidence="2 3">ZY74</strain>
    </source>
</reference>
<keyword evidence="1" id="KW-0812">Transmembrane</keyword>
<evidence type="ECO:0000313" key="3">
    <source>
        <dbReference type="Proteomes" id="UP000278351"/>
    </source>
</evidence>
<feature type="transmembrane region" description="Helical" evidence="1">
    <location>
        <begin position="86"/>
        <end position="106"/>
    </location>
</feature>
<feature type="transmembrane region" description="Helical" evidence="1">
    <location>
        <begin position="57"/>
        <end position="80"/>
    </location>
</feature>
<dbReference type="EMBL" id="RPDH01000001">
    <property type="protein sequence ID" value="RPE14073.1"/>
    <property type="molecule type" value="Genomic_DNA"/>
</dbReference>
<keyword evidence="3" id="KW-1185">Reference proteome</keyword>
<dbReference type="AlphaFoldDB" id="A0A3N4PZ42"/>
<dbReference type="Pfam" id="PF13630">
    <property type="entry name" value="SdpI"/>
    <property type="match status" value="1"/>
</dbReference>
<comment type="caution">
    <text evidence="2">The sequence shown here is derived from an EMBL/GenBank/DDBJ whole genome shotgun (WGS) entry which is preliminary data.</text>
</comment>